<evidence type="ECO:0000256" key="1">
    <source>
        <dbReference type="SAM" id="MobiDB-lite"/>
    </source>
</evidence>
<dbReference type="InterPro" id="IPR004509">
    <property type="entry name" value="Competence_ComEA_HhH"/>
</dbReference>
<dbReference type="SMART" id="SM00278">
    <property type="entry name" value="HhH1"/>
    <property type="match status" value="2"/>
</dbReference>
<dbReference type="InterPro" id="IPR051675">
    <property type="entry name" value="Endo/Exo/Phosphatase_dom_1"/>
</dbReference>
<dbReference type="Gene3D" id="3.10.560.10">
    <property type="entry name" value="Outer membrane lipoprotein wza domain like"/>
    <property type="match status" value="1"/>
</dbReference>
<dbReference type="GO" id="GO:0015628">
    <property type="term" value="P:protein secretion by the type II secretion system"/>
    <property type="evidence" value="ECO:0007669"/>
    <property type="project" value="TreeGrafter"/>
</dbReference>
<evidence type="ECO:0000256" key="2">
    <source>
        <dbReference type="SAM" id="Phobius"/>
    </source>
</evidence>
<dbReference type="Proteomes" id="UP000823908">
    <property type="component" value="Unassembled WGS sequence"/>
</dbReference>
<protein>
    <submittedName>
        <fullName evidence="4">ComEA family DNA-binding protein</fullName>
    </submittedName>
</protein>
<evidence type="ECO:0000313" key="5">
    <source>
        <dbReference type="Proteomes" id="UP000823908"/>
    </source>
</evidence>
<gene>
    <name evidence="4" type="ORF">H9908_00620</name>
</gene>
<dbReference type="PANTHER" id="PTHR21180:SF32">
    <property type="entry name" value="ENDONUCLEASE_EXONUCLEASE_PHOSPHATASE FAMILY DOMAIN-CONTAINING PROTEIN 1"/>
    <property type="match status" value="1"/>
</dbReference>
<dbReference type="GO" id="GO:0015627">
    <property type="term" value="C:type II protein secretion system complex"/>
    <property type="evidence" value="ECO:0007669"/>
    <property type="project" value="TreeGrafter"/>
</dbReference>
<name>A0A9D2ZS12_9MICC</name>
<keyword evidence="2" id="KW-0472">Membrane</keyword>
<keyword evidence="4" id="KW-0238">DNA-binding</keyword>
<feature type="region of interest" description="Disordered" evidence="1">
    <location>
        <begin position="1"/>
        <end position="52"/>
    </location>
</feature>
<dbReference type="InterPro" id="IPR019554">
    <property type="entry name" value="Soluble_ligand-bd"/>
</dbReference>
<dbReference type="Gene3D" id="1.10.150.320">
    <property type="entry name" value="Photosystem II 12 kDa extrinsic protein"/>
    <property type="match status" value="1"/>
</dbReference>
<feature type="region of interest" description="Disordered" evidence="1">
    <location>
        <begin position="120"/>
        <end position="141"/>
    </location>
</feature>
<feature type="transmembrane region" description="Helical" evidence="2">
    <location>
        <begin position="83"/>
        <end position="102"/>
    </location>
</feature>
<dbReference type="Pfam" id="PF12836">
    <property type="entry name" value="HHH_3"/>
    <property type="match status" value="1"/>
</dbReference>
<reference evidence="4" key="2">
    <citation type="submission" date="2021-04" db="EMBL/GenBank/DDBJ databases">
        <authorList>
            <person name="Gilroy R."/>
        </authorList>
    </citation>
    <scope>NUCLEOTIDE SEQUENCE</scope>
    <source>
        <strain evidence="4">ChiHjej10B9-4811</strain>
    </source>
</reference>
<proteinExistence type="predicted"/>
<dbReference type="SUPFAM" id="SSF47781">
    <property type="entry name" value="RuvA domain 2-like"/>
    <property type="match status" value="1"/>
</dbReference>
<accession>A0A9D2ZS12</accession>
<dbReference type="InterPro" id="IPR010994">
    <property type="entry name" value="RuvA_2-like"/>
</dbReference>
<dbReference type="Pfam" id="PF10531">
    <property type="entry name" value="SLBB"/>
    <property type="match status" value="1"/>
</dbReference>
<sequence length="310" mass="30718">MSQNSRYPADTLPSVSVEPADVDTGQPSQTDYLLRSRRHGPAPASTSRNSRHRALLERALASSGSESPGLGPQTSVTRWRVPTGALVILALVLGLVALWPVVFSGGGSSVSAVPVAPSGEATVQADGGSPVPGDEAGQGLSTGAAATSVAAHGGGAPVVVHVAGAVQTPGVYELDSGSRVNDAVTAAGGLRDDADTSAINLAAPASDGSQIYIPVQGEAPPSSAGGAEAAHSLAGTGLGTDLGTDAAGLVNINTASAEELQTLPKVGPVLAASIISWREQYGGFSSVDELDQVSGIGPATLEALRPLVTV</sequence>
<feature type="domain" description="Helix-hairpin-helix DNA-binding motif class 1" evidence="3">
    <location>
        <begin position="258"/>
        <end position="277"/>
    </location>
</feature>
<keyword evidence="2" id="KW-0812">Transmembrane</keyword>
<evidence type="ECO:0000259" key="3">
    <source>
        <dbReference type="SMART" id="SM00278"/>
    </source>
</evidence>
<keyword evidence="2" id="KW-1133">Transmembrane helix</keyword>
<dbReference type="GO" id="GO:0003677">
    <property type="term" value="F:DNA binding"/>
    <property type="evidence" value="ECO:0007669"/>
    <property type="project" value="UniProtKB-KW"/>
</dbReference>
<feature type="domain" description="Helix-hairpin-helix DNA-binding motif class 1" evidence="3">
    <location>
        <begin position="288"/>
        <end position="307"/>
    </location>
</feature>
<dbReference type="GO" id="GO:0006281">
    <property type="term" value="P:DNA repair"/>
    <property type="evidence" value="ECO:0007669"/>
    <property type="project" value="InterPro"/>
</dbReference>
<dbReference type="EMBL" id="DWUS01000016">
    <property type="protein sequence ID" value="HJD50362.1"/>
    <property type="molecule type" value="Genomic_DNA"/>
</dbReference>
<reference evidence="4" key="1">
    <citation type="journal article" date="2021" name="PeerJ">
        <title>Extensive microbial diversity within the chicken gut microbiome revealed by metagenomics and culture.</title>
        <authorList>
            <person name="Gilroy R."/>
            <person name="Ravi A."/>
            <person name="Getino M."/>
            <person name="Pursley I."/>
            <person name="Horton D.L."/>
            <person name="Alikhan N.F."/>
            <person name="Baker D."/>
            <person name="Gharbi K."/>
            <person name="Hall N."/>
            <person name="Watson M."/>
            <person name="Adriaenssens E.M."/>
            <person name="Foster-Nyarko E."/>
            <person name="Jarju S."/>
            <person name="Secka A."/>
            <person name="Antonio M."/>
            <person name="Oren A."/>
            <person name="Chaudhuri R.R."/>
            <person name="La Ragione R."/>
            <person name="Hildebrand F."/>
            <person name="Pallen M.J."/>
        </authorList>
    </citation>
    <scope>NUCLEOTIDE SEQUENCE</scope>
    <source>
        <strain evidence="4">ChiHjej10B9-4811</strain>
    </source>
</reference>
<dbReference type="AlphaFoldDB" id="A0A9D2ZS12"/>
<evidence type="ECO:0000313" key="4">
    <source>
        <dbReference type="EMBL" id="HJD50362.1"/>
    </source>
</evidence>
<organism evidence="4 5">
    <name type="scientific">Candidatus Rothia avistercoris</name>
    <dbReference type="NCBI Taxonomy" id="2840479"/>
    <lineage>
        <taxon>Bacteria</taxon>
        <taxon>Bacillati</taxon>
        <taxon>Actinomycetota</taxon>
        <taxon>Actinomycetes</taxon>
        <taxon>Micrococcales</taxon>
        <taxon>Micrococcaceae</taxon>
        <taxon>Rothia</taxon>
    </lineage>
</organism>
<comment type="caution">
    <text evidence="4">The sequence shown here is derived from an EMBL/GenBank/DDBJ whole genome shotgun (WGS) entry which is preliminary data.</text>
</comment>
<dbReference type="NCBIfam" id="TIGR00426">
    <property type="entry name" value="competence protein ComEA helix-hairpin-helix repeat region"/>
    <property type="match status" value="1"/>
</dbReference>
<dbReference type="PANTHER" id="PTHR21180">
    <property type="entry name" value="ENDONUCLEASE/EXONUCLEASE/PHOSPHATASE FAMILY DOMAIN-CONTAINING PROTEIN 1"/>
    <property type="match status" value="1"/>
</dbReference>
<dbReference type="InterPro" id="IPR003583">
    <property type="entry name" value="Hlx-hairpin-Hlx_DNA-bd_motif"/>
</dbReference>